<dbReference type="Pfam" id="PF00443">
    <property type="entry name" value="UCH"/>
    <property type="match status" value="1"/>
</dbReference>
<feature type="region of interest" description="Disordered" evidence="8">
    <location>
        <begin position="63"/>
        <end position="114"/>
    </location>
</feature>
<dbReference type="GO" id="GO:0005829">
    <property type="term" value="C:cytosol"/>
    <property type="evidence" value="ECO:0007669"/>
    <property type="project" value="TreeGrafter"/>
</dbReference>
<keyword evidence="4" id="KW-0645">Protease</keyword>
<dbReference type="PANTHER" id="PTHR24006:SF687">
    <property type="entry name" value="UBIQUITIN CARBOXYL-TERMINAL HYDROLASE 10"/>
    <property type="match status" value="1"/>
</dbReference>
<evidence type="ECO:0000256" key="6">
    <source>
        <dbReference type="ARBA" id="ARBA00022801"/>
    </source>
</evidence>
<feature type="region of interest" description="Disordered" evidence="8">
    <location>
        <begin position="230"/>
        <end position="310"/>
    </location>
</feature>
<feature type="compositionally biased region" description="Low complexity" evidence="8">
    <location>
        <begin position="77"/>
        <end position="86"/>
    </location>
</feature>
<dbReference type="PROSITE" id="PS00973">
    <property type="entry name" value="USP_2"/>
    <property type="match status" value="1"/>
</dbReference>
<dbReference type="Gene3D" id="3.90.70.10">
    <property type="entry name" value="Cysteine proteinases"/>
    <property type="match status" value="1"/>
</dbReference>
<proteinExistence type="inferred from homology"/>
<evidence type="ECO:0000313" key="12">
    <source>
        <dbReference type="Proteomes" id="UP000663828"/>
    </source>
</evidence>
<comment type="catalytic activity">
    <reaction evidence="1">
        <text>Thiol-dependent hydrolysis of ester, thioester, amide, peptide and isopeptide bonds formed by the C-terminal Gly of ubiquitin (a 76-residue protein attached to proteins as an intracellular targeting signal).</text>
        <dbReference type="EC" id="3.4.19.12"/>
    </reaction>
</comment>
<evidence type="ECO:0000259" key="9">
    <source>
        <dbReference type="PROSITE" id="PS50235"/>
    </source>
</evidence>
<dbReference type="GO" id="GO:0005634">
    <property type="term" value="C:nucleus"/>
    <property type="evidence" value="ECO:0007669"/>
    <property type="project" value="TreeGrafter"/>
</dbReference>
<dbReference type="InterPro" id="IPR018200">
    <property type="entry name" value="USP_CS"/>
</dbReference>
<feature type="compositionally biased region" description="Basic and acidic residues" evidence="8">
    <location>
        <begin position="182"/>
        <end position="196"/>
    </location>
</feature>
<dbReference type="InterPro" id="IPR038765">
    <property type="entry name" value="Papain-like_cys_pep_sf"/>
</dbReference>
<name>A0A814CT64_ADIRI</name>
<dbReference type="GO" id="GO:0006508">
    <property type="term" value="P:proteolysis"/>
    <property type="evidence" value="ECO:0007669"/>
    <property type="project" value="UniProtKB-KW"/>
</dbReference>
<accession>A0A814CT64</accession>
<dbReference type="PANTHER" id="PTHR24006">
    <property type="entry name" value="UBIQUITIN CARBOXYL-TERMINAL HYDROLASE"/>
    <property type="match status" value="1"/>
</dbReference>
<keyword evidence="6" id="KW-0378">Hydrolase</keyword>
<dbReference type="SUPFAM" id="SSF54001">
    <property type="entry name" value="Cysteine proteinases"/>
    <property type="match status" value="1"/>
</dbReference>
<feature type="compositionally biased region" description="Polar residues" evidence="8">
    <location>
        <begin position="269"/>
        <end position="295"/>
    </location>
</feature>
<reference evidence="10" key="1">
    <citation type="submission" date="2021-02" db="EMBL/GenBank/DDBJ databases">
        <authorList>
            <person name="Nowell W R."/>
        </authorList>
    </citation>
    <scope>NUCLEOTIDE SEQUENCE</scope>
</reference>
<keyword evidence="12" id="KW-1185">Reference proteome</keyword>
<feature type="compositionally biased region" description="Polar residues" evidence="8">
    <location>
        <begin position="63"/>
        <end position="76"/>
    </location>
</feature>
<evidence type="ECO:0000256" key="8">
    <source>
        <dbReference type="SAM" id="MobiDB-lite"/>
    </source>
</evidence>
<gene>
    <name evidence="10" type="ORF">EDS130_LOCUS12050</name>
    <name evidence="11" type="ORF">XAT740_LOCUS56540</name>
</gene>
<evidence type="ECO:0000313" key="13">
    <source>
        <dbReference type="Proteomes" id="UP000663852"/>
    </source>
</evidence>
<sequence>MTDYTFGDFSKPETEKFFGHEEQGVKFPWSTDDCANTGIEFGFGVSSVISPSGGTGVSYSCNGSLSHQESTNSALTSPPYSSKSSSVENVKITKQSSHHRHDSDRKLKKKRPPNYYKQEYQQMLEPSTLHHVNIHHDKNEQTSQTEQNTNDPRYISCDQWVDSIMKHQQDDKQSTNDDEIESDSHDTTTDTDNDVEHPQHISISKASLNNNDSSIYSTSVASAASIETLKPTSDNFSSSNKSKPSSWADLFRSNAPTLPAATSSATVSNAPQQSTPIPKVQPTSPQQNGKSNAPNNYHHPKQNYQVYNSNGEDSRSLEDYFSKCEIRPSAMAIKPRGLLNKSNYCYVNATLQSLLACPAFFNVMKYIPPDEDTDNHNVPCIRALNSFVNQFEKMDRSKSSSNHKDIVCGAAFEPIEVLQELSRLRHLPVELIKSKQEDAHELLCQLLSEIHDEICQILYNPSTNRNEESTSSSDLSTLTADLQLNGDEKSEDWLQVGKRNRTHVLRTNEIRKSLIADIFAGKFRSTVHSAGNQKSVVHEPFFTLSLDIKDPKITTLDDALLRFSEQSLLSDYVDSKNRQNIHTNKTMLIEQLPPILIIHLKCFLYDESDGIKKINKSVNYNVNLTVPKTILTEQARKQYSDRYKLFAVEYHQGDHATKGHYITDVFHPGLQGWLRCDDGNVQVVTSNQVVNPTADKLTPYLLFYRRD</sequence>
<dbReference type="EMBL" id="CAJNOR010011142">
    <property type="protein sequence ID" value="CAF1659319.1"/>
    <property type="molecule type" value="Genomic_DNA"/>
</dbReference>
<evidence type="ECO:0000313" key="10">
    <source>
        <dbReference type="EMBL" id="CAF0945489.1"/>
    </source>
</evidence>
<dbReference type="Proteomes" id="UP000663852">
    <property type="component" value="Unassembled WGS sequence"/>
</dbReference>
<evidence type="ECO:0000313" key="11">
    <source>
        <dbReference type="EMBL" id="CAF1659319.1"/>
    </source>
</evidence>
<evidence type="ECO:0000256" key="7">
    <source>
        <dbReference type="ARBA" id="ARBA00022807"/>
    </source>
</evidence>
<dbReference type="GO" id="GO:0004843">
    <property type="term" value="F:cysteine-type deubiquitinase activity"/>
    <property type="evidence" value="ECO:0007669"/>
    <property type="project" value="UniProtKB-EC"/>
</dbReference>
<comment type="caution">
    <text evidence="10">The sequence shown here is derived from an EMBL/GenBank/DDBJ whole genome shotgun (WGS) entry which is preliminary data.</text>
</comment>
<dbReference type="EMBL" id="CAJNOJ010000045">
    <property type="protein sequence ID" value="CAF0945489.1"/>
    <property type="molecule type" value="Genomic_DNA"/>
</dbReference>
<dbReference type="EC" id="3.4.19.12" evidence="3"/>
<evidence type="ECO:0000256" key="1">
    <source>
        <dbReference type="ARBA" id="ARBA00000707"/>
    </source>
</evidence>
<feature type="compositionally biased region" description="Low complexity" evidence="8">
    <location>
        <begin position="253"/>
        <end position="268"/>
    </location>
</feature>
<dbReference type="Proteomes" id="UP000663828">
    <property type="component" value="Unassembled WGS sequence"/>
</dbReference>
<dbReference type="AlphaFoldDB" id="A0A814CT64"/>
<dbReference type="PROSITE" id="PS50235">
    <property type="entry name" value="USP_3"/>
    <property type="match status" value="1"/>
</dbReference>
<dbReference type="InterPro" id="IPR001394">
    <property type="entry name" value="Peptidase_C19_UCH"/>
</dbReference>
<organism evidence="10 13">
    <name type="scientific">Adineta ricciae</name>
    <name type="common">Rotifer</name>
    <dbReference type="NCBI Taxonomy" id="249248"/>
    <lineage>
        <taxon>Eukaryota</taxon>
        <taxon>Metazoa</taxon>
        <taxon>Spiralia</taxon>
        <taxon>Gnathifera</taxon>
        <taxon>Rotifera</taxon>
        <taxon>Eurotatoria</taxon>
        <taxon>Bdelloidea</taxon>
        <taxon>Adinetida</taxon>
        <taxon>Adinetidae</taxon>
        <taxon>Adineta</taxon>
    </lineage>
</organism>
<dbReference type="GO" id="GO:0016579">
    <property type="term" value="P:protein deubiquitination"/>
    <property type="evidence" value="ECO:0007669"/>
    <property type="project" value="InterPro"/>
</dbReference>
<dbReference type="CDD" id="cd02257">
    <property type="entry name" value="Peptidase_C19"/>
    <property type="match status" value="1"/>
</dbReference>
<evidence type="ECO:0000256" key="4">
    <source>
        <dbReference type="ARBA" id="ARBA00022670"/>
    </source>
</evidence>
<evidence type="ECO:0000256" key="3">
    <source>
        <dbReference type="ARBA" id="ARBA00012759"/>
    </source>
</evidence>
<feature type="compositionally biased region" description="Low complexity" evidence="8">
    <location>
        <begin position="233"/>
        <end position="246"/>
    </location>
</feature>
<dbReference type="InterPro" id="IPR050164">
    <property type="entry name" value="Peptidase_C19"/>
</dbReference>
<dbReference type="OrthoDB" id="429671at2759"/>
<evidence type="ECO:0000256" key="2">
    <source>
        <dbReference type="ARBA" id="ARBA00005427"/>
    </source>
</evidence>
<feature type="region of interest" description="Disordered" evidence="8">
    <location>
        <begin position="166"/>
        <end position="196"/>
    </location>
</feature>
<evidence type="ECO:0000256" key="5">
    <source>
        <dbReference type="ARBA" id="ARBA00022786"/>
    </source>
</evidence>
<feature type="compositionally biased region" description="Basic and acidic residues" evidence="8">
    <location>
        <begin position="166"/>
        <end position="175"/>
    </location>
</feature>
<dbReference type="InterPro" id="IPR028889">
    <property type="entry name" value="USP"/>
</dbReference>
<comment type="similarity">
    <text evidence="2">Belongs to the peptidase C19 family. USP10 subfamily.</text>
</comment>
<keyword evidence="7" id="KW-0788">Thiol protease</keyword>
<protein>
    <recommendedName>
        <fullName evidence="3">ubiquitinyl hydrolase 1</fullName>
        <ecNumber evidence="3">3.4.19.12</ecNumber>
    </recommendedName>
</protein>
<keyword evidence="5" id="KW-0833">Ubl conjugation pathway</keyword>
<feature type="domain" description="USP" evidence="9">
    <location>
        <begin position="336"/>
        <end position="707"/>
    </location>
</feature>
<feature type="compositionally biased region" description="Basic residues" evidence="8">
    <location>
        <begin position="96"/>
        <end position="112"/>
    </location>
</feature>